<accession>A0A8B3FIQ9</accession>
<dbReference type="OrthoDB" id="5521406at2"/>
<name>A0A8B3FIQ9_9ACTN</name>
<dbReference type="InterPro" id="IPR028964">
    <property type="entry name" value="Imm8"/>
</dbReference>
<comment type="caution">
    <text evidence="1">The sequence shown here is derived from an EMBL/GenBank/DDBJ whole genome shotgun (WGS) entry which is preliminary data.</text>
</comment>
<organism evidence="1 2">
    <name type="scientific">Propionibacterium australiense</name>
    <dbReference type="NCBI Taxonomy" id="119981"/>
    <lineage>
        <taxon>Bacteria</taxon>
        <taxon>Bacillati</taxon>
        <taxon>Actinomycetota</taxon>
        <taxon>Actinomycetes</taxon>
        <taxon>Propionibacteriales</taxon>
        <taxon>Propionibacteriaceae</taxon>
        <taxon>Propionibacterium</taxon>
    </lineage>
</organism>
<evidence type="ECO:0000313" key="1">
    <source>
        <dbReference type="EMBL" id="RLP09039.1"/>
    </source>
</evidence>
<proteinExistence type="predicted"/>
<dbReference type="EMBL" id="RCIW01000011">
    <property type="protein sequence ID" value="RLP09039.1"/>
    <property type="molecule type" value="Genomic_DNA"/>
</dbReference>
<dbReference type="AlphaFoldDB" id="A0A8B3FIQ9"/>
<sequence length="72" mass="8096">MCTPAWLDEQVTAHGPLIGRHHLIVTRMDLNSAIGFLRQTIENEHADSWAGLAARFMNIGSWEFEDYAPNTA</sequence>
<dbReference type="Proteomes" id="UP000279336">
    <property type="component" value="Unassembled WGS sequence"/>
</dbReference>
<reference evidence="1 2" key="1">
    <citation type="submission" date="2018-10" db="EMBL/GenBank/DDBJ databases">
        <title>Propionibacterium australiense Genome Sequencing and Assembly.</title>
        <authorList>
            <person name="Bernier A.-M."/>
            <person name="Bernard K."/>
        </authorList>
    </citation>
    <scope>NUCLEOTIDE SEQUENCE [LARGE SCALE GENOMIC DNA]</scope>
    <source>
        <strain evidence="1 2">NML98A078</strain>
    </source>
</reference>
<protein>
    <submittedName>
        <fullName evidence="1">Uncharacterized protein</fullName>
    </submittedName>
</protein>
<dbReference type="Pfam" id="PF15586">
    <property type="entry name" value="Imm8"/>
    <property type="match status" value="1"/>
</dbReference>
<evidence type="ECO:0000313" key="2">
    <source>
        <dbReference type="Proteomes" id="UP000279336"/>
    </source>
</evidence>
<gene>
    <name evidence="1" type="ORF">D7U36_07825</name>
</gene>